<dbReference type="SUPFAM" id="SSF89392">
    <property type="entry name" value="Prokaryotic lipoproteins and lipoprotein localization factors"/>
    <property type="match status" value="1"/>
</dbReference>
<dbReference type="PROSITE" id="PS51257">
    <property type="entry name" value="PROKAR_LIPOPROTEIN"/>
    <property type="match status" value="1"/>
</dbReference>
<dbReference type="InterPro" id="IPR052944">
    <property type="entry name" value="Sporulation_related"/>
</dbReference>
<dbReference type="InterPro" id="IPR029046">
    <property type="entry name" value="LolA/LolB/LppX"/>
</dbReference>
<dbReference type="Gene3D" id="2.50.20.10">
    <property type="entry name" value="Lipoprotein localisation LolA/LolB/LppX"/>
    <property type="match status" value="1"/>
</dbReference>
<keyword evidence="2" id="KW-0449">Lipoprotein</keyword>
<dbReference type="EMBL" id="QJJQ01000029">
    <property type="protein sequence ID" value="PXW80361.1"/>
    <property type="molecule type" value="Genomic_DNA"/>
</dbReference>
<feature type="signal peptide" evidence="1">
    <location>
        <begin position="1"/>
        <end position="20"/>
    </location>
</feature>
<evidence type="ECO:0000313" key="2">
    <source>
        <dbReference type="EMBL" id="PXW80361.1"/>
    </source>
</evidence>
<dbReference type="OrthoDB" id="9785380at2"/>
<feature type="chain" id="PRO_5039385069" evidence="1">
    <location>
        <begin position="21"/>
        <end position="343"/>
    </location>
</feature>
<keyword evidence="3" id="KW-1185">Reference proteome</keyword>
<comment type="caution">
    <text evidence="2">The sequence shown here is derived from an EMBL/GenBank/DDBJ whole genome shotgun (WGS) entry which is preliminary data.</text>
</comment>
<organism evidence="2 3">
    <name type="scientific">Pseudogracilibacillus auburnensis</name>
    <dbReference type="NCBI Taxonomy" id="1494959"/>
    <lineage>
        <taxon>Bacteria</taxon>
        <taxon>Bacillati</taxon>
        <taxon>Bacillota</taxon>
        <taxon>Bacilli</taxon>
        <taxon>Bacillales</taxon>
        <taxon>Bacillaceae</taxon>
        <taxon>Pseudogracilibacillus</taxon>
    </lineage>
</organism>
<reference evidence="2 3" key="1">
    <citation type="submission" date="2018-05" db="EMBL/GenBank/DDBJ databases">
        <title>Genomic Encyclopedia of Type Strains, Phase IV (KMG-IV): sequencing the most valuable type-strain genomes for metagenomic binning, comparative biology and taxonomic classification.</title>
        <authorList>
            <person name="Goeker M."/>
        </authorList>
    </citation>
    <scope>NUCLEOTIDE SEQUENCE [LARGE SCALE GENOMIC DNA]</scope>
    <source>
        <strain evidence="2 3">DSM 28556</strain>
    </source>
</reference>
<name>A0A2V3VHJ9_9BACI</name>
<dbReference type="RefSeq" id="WP_110397649.1">
    <property type="nucleotide sequence ID" value="NZ_JBHUHB010000001.1"/>
</dbReference>
<evidence type="ECO:0000256" key="1">
    <source>
        <dbReference type="SAM" id="SignalP"/>
    </source>
</evidence>
<accession>A0A2V3VHJ9</accession>
<keyword evidence="1" id="KW-0732">Signal</keyword>
<proteinExistence type="predicted"/>
<evidence type="ECO:0000313" key="3">
    <source>
        <dbReference type="Proteomes" id="UP000247978"/>
    </source>
</evidence>
<dbReference type="Proteomes" id="UP000247978">
    <property type="component" value="Unassembled WGS sequence"/>
</dbReference>
<protein>
    <submittedName>
        <fullName evidence="2">Outer membrane lipoprotein-sorting protein</fullName>
    </submittedName>
</protein>
<dbReference type="PANTHER" id="PTHR37507">
    <property type="entry name" value="SPORULATION PROTEIN YDCC"/>
    <property type="match status" value="1"/>
</dbReference>
<sequence>MGKNRRLFALITLCMLFMIAAGCGGKSQENVVKKIEEKLKDMNGYKVEAEMTMKTGQEERSYDINVWFKKGQEDFYRVGLENEEEEGGQVILKNDEGVFVLTPALNKSFKFQTDWPESSSQPYLYQSLVNDVITDKEAKFTDSESHYIFLTKTNYQNNTNLPYQEVYFDKKTFAPTAVKIMDKDNNTLVEVTFNSFDVNPAFQNNDFNRESILKDTLADTSAVTNMEQQEDLAVMFPLNTLGSELIEKQEVSLEDGERVIMTFKGDRNFTLIQEKTTVVPTSAESTLEEVSGEVVNLGYSIGAVSNNTLEWNYNGTDFYLASEDMTIEELIEVASSIQGQEIK</sequence>
<dbReference type="AlphaFoldDB" id="A0A2V3VHJ9"/>
<gene>
    <name evidence="2" type="ORF">DFR56_12915</name>
</gene>
<dbReference type="PANTHER" id="PTHR37507:SF2">
    <property type="entry name" value="SPORULATION PROTEIN YDCC"/>
    <property type="match status" value="1"/>
</dbReference>